<dbReference type="InterPro" id="IPR023174">
    <property type="entry name" value="PDEase_CS"/>
</dbReference>
<keyword evidence="4 8" id="KW-0378">Hydrolase</keyword>
<feature type="binding site" evidence="6">
    <location>
        <position position="548"/>
    </location>
    <ligand>
        <name>AMP</name>
        <dbReference type="ChEBI" id="CHEBI:456215"/>
    </ligand>
</feature>
<feature type="compositionally biased region" description="Basic residues" evidence="9">
    <location>
        <begin position="151"/>
        <end position="167"/>
    </location>
</feature>
<evidence type="ECO:0000256" key="3">
    <source>
        <dbReference type="ARBA" id="ARBA00022723"/>
    </source>
</evidence>
<dbReference type="PANTHER" id="PTHR11347">
    <property type="entry name" value="CYCLIC NUCLEOTIDE PHOSPHODIESTERASE"/>
    <property type="match status" value="1"/>
</dbReference>
<evidence type="ECO:0000256" key="2">
    <source>
        <dbReference type="ARBA" id="ARBA00022535"/>
    </source>
</evidence>
<feature type="binding site" evidence="7">
    <location>
        <position position="548"/>
    </location>
    <ligand>
        <name>Zn(2+)</name>
        <dbReference type="ChEBI" id="CHEBI:29105"/>
        <label>1</label>
    </ligand>
</feature>
<feature type="compositionally biased region" description="Basic and acidic residues" evidence="9">
    <location>
        <begin position="22"/>
        <end position="41"/>
    </location>
</feature>
<dbReference type="SUPFAM" id="SSF55781">
    <property type="entry name" value="GAF domain-like"/>
    <property type="match status" value="1"/>
</dbReference>
<comment type="similarity">
    <text evidence="1 8">Belongs to the cyclic nucleotide phosphodiesterase family.</text>
</comment>
<sequence length="799" mass="89656">AVAFPSVPQPDPSTDPSLVPKSVEEEKKKSEGEGAERKKEKEEEEEEEPKQKLDEEMDGRENSVDGQVVSVGKVDSRGGEMRRDSVLGEGYERTTGCDDRERDGTAAVENQEPITAEDENTVVGHASREVNKPMKNGPVPNDSDTTDTPTRRKRSSWGRRRSRRRMRSAGETTDGEDEEERQPQQPQPQQNEHQMPLVSTNNKRAPEDDDPLHHQTKKHITSPSGERQGQGQQQQEEEEEAMVVVAEGKVAGTGTGTETPKVEPTKKRAGRAWGRKGSRPQLVSLEGSKVMTAAMTPAAPSSVGVSSEVRQGGRVERDGQTPTPPAEQVASTGENLNIADSLEVEKGSSGNVRSMLAMPIRNRNFQIIGVAKIINKLNGQPFDENDEQLFEAFTIFCGLGINNTMMYNELEKAMARQKVAIEVLSYHATASNEEIQGLQREVVPEAIKWNLGSLTFDDFSLTQDQMVLAAVRMFSDLRLTSRFKIEYKTLLRWLITVKRNYRNVPYHNWRHAFNVAHNMFAMLKTCNLLGVFEDMEILAMFVGCLCHDLDHRGTNNSFQEKTGSALALLYGTQNTMEQHHFNHAVMILNSEGHNIFSNLSSAQYSRVMNVLKQSILATDLTVYFQVRMEFFSLVNEGDFDMTQKEHRELLRSLLMTGCDIAASTKPWDIQFNQVFNHSYRVAKLVTSEFFDQGDLEKTKLKITPPALMDRDRKHELPLLQMRWIKDICLPLFEGLTKVVPNLALMRDGALRNMAKWSKLAATSQENNGTTTDILEHCHSLERGPSIDPPPEAPPKIPDG</sequence>
<dbReference type="Gene3D" id="3.30.450.40">
    <property type="match status" value="1"/>
</dbReference>
<dbReference type="AlphaFoldDB" id="A0AAE1UIL7"/>
<dbReference type="Pfam" id="PF01590">
    <property type="entry name" value="GAF"/>
    <property type="match status" value="1"/>
</dbReference>
<proteinExistence type="inferred from homology"/>
<comment type="cofactor">
    <cofactor evidence="8">
        <name>a divalent metal cation</name>
        <dbReference type="ChEBI" id="CHEBI:60240"/>
    </cofactor>
    <text evidence="8">Binds 2 divalent metal cations per subunit. Site 1 may preferentially bind zinc ions, while site 2 has a preference for magnesium and/or manganese ions.</text>
</comment>
<dbReference type="CDD" id="cd00077">
    <property type="entry name" value="HDc"/>
    <property type="match status" value="1"/>
</dbReference>
<feature type="binding site" evidence="7">
    <location>
        <position position="548"/>
    </location>
    <ligand>
        <name>Zn(2+)</name>
        <dbReference type="ChEBI" id="CHEBI:29105"/>
        <label>2</label>
    </ligand>
</feature>
<feature type="region of interest" description="Disordered" evidence="9">
    <location>
        <begin position="296"/>
        <end position="332"/>
    </location>
</feature>
<evidence type="ECO:0000256" key="1">
    <source>
        <dbReference type="ARBA" id="ARBA00007648"/>
    </source>
</evidence>
<feature type="binding site" evidence="6">
    <location>
        <position position="720"/>
    </location>
    <ligand>
        <name>AMP</name>
        <dbReference type="ChEBI" id="CHEBI:456215"/>
    </ligand>
</feature>
<evidence type="ECO:0000259" key="10">
    <source>
        <dbReference type="PROSITE" id="PS51845"/>
    </source>
</evidence>
<dbReference type="InterPro" id="IPR036971">
    <property type="entry name" value="PDEase_catalytic_dom_sf"/>
</dbReference>
<dbReference type="GO" id="GO:0007165">
    <property type="term" value="P:signal transduction"/>
    <property type="evidence" value="ECO:0007669"/>
    <property type="project" value="InterPro"/>
</dbReference>
<evidence type="ECO:0000256" key="7">
    <source>
        <dbReference type="PIRSR" id="PIRSR623088-3"/>
    </source>
</evidence>
<evidence type="ECO:0000256" key="4">
    <source>
        <dbReference type="ARBA" id="ARBA00022801"/>
    </source>
</evidence>
<dbReference type="Gene3D" id="1.10.1300.10">
    <property type="entry name" value="3'5'-cyclic nucleotide phosphodiesterase, catalytic domain"/>
    <property type="match status" value="1"/>
</dbReference>
<feature type="binding site" evidence="6">
    <location>
        <begin position="507"/>
        <end position="511"/>
    </location>
    <ligand>
        <name>AMP</name>
        <dbReference type="ChEBI" id="CHEBI:456215"/>
    </ligand>
</feature>
<feature type="binding site" evidence="6">
    <location>
        <position position="659"/>
    </location>
    <ligand>
        <name>AMP</name>
        <dbReference type="ChEBI" id="CHEBI:456215"/>
    </ligand>
</feature>
<dbReference type="InterPro" id="IPR029016">
    <property type="entry name" value="GAF-like_dom_sf"/>
</dbReference>
<feature type="binding site" evidence="7">
    <location>
        <position position="659"/>
    </location>
    <ligand>
        <name>Zn(2+)</name>
        <dbReference type="ChEBI" id="CHEBI:29105"/>
        <label>1</label>
    </ligand>
</feature>
<evidence type="ECO:0000256" key="9">
    <source>
        <dbReference type="SAM" id="MobiDB-lite"/>
    </source>
</evidence>
<evidence type="ECO:0000313" key="12">
    <source>
        <dbReference type="Proteomes" id="UP001292094"/>
    </source>
</evidence>
<dbReference type="InterPro" id="IPR023088">
    <property type="entry name" value="PDEase"/>
</dbReference>
<dbReference type="PRINTS" id="PR00387">
    <property type="entry name" value="PDIESTERASE1"/>
</dbReference>
<dbReference type="GO" id="GO:0046872">
    <property type="term" value="F:metal ion binding"/>
    <property type="evidence" value="ECO:0007669"/>
    <property type="project" value="UniProtKB-KW"/>
</dbReference>
<dbReference type="SMART" id="SM00471">
    <property type="entry name" value="HDc"/>
    <property type="match status" value="1"/>
</dbReference>
<dbReference type="GO" id="GO:0004114">
    <property type="term" value="F:3',5'-cyclic-nucleotide phosphodiesterase activity"/>
    <property type="evidence" value="ECO:0007669"/>
    <property type="project" value="InterPro"/>
</dbReference>
<dbReference type="EC" id="3.1.4.-" evidence="8"/>
<feature type="region of interest" description="Disordered" evidence="9">
    <location>
        <begin position="780"/>
        <end position="799"/>
    </location>
</feature>
<dbReference type="InterPro" id="IPR002073">
    <property type="entry name" value="PDEase_catalytic_dom"/>
</dbReference>
<feature type="non-terminal residue" evidence="11">
    <location>
        <position position="799"/>
    </location>
</feature>
<organism evidence="11 12">
    <name type="scientific">Petrolisthes manimaculis</name>
    <dbReference type="NCBI Taxonomy" id="1843537"/>
    <lineage>
        <taxon>Eukaryota</taxon>
        <taxon>Metazoa</taxon>
        <taxon>Ecdysozoa</taxon>
        <taxon>Arthropoda</taxon>
        <taxon>Crustacea</taxon>
        <taxon>Multicrustacea</taxon>
        <taxon>Malacostraca</taxon>
        <taxon>Eumalacostraca</taxon>
        <taxon>Eucarida</taxon>
        <taxon>Decapoda</taxon>
        <taxon>Pleocyemata</taxon>
        <taxon>Anomura</taxon>
        <taxon>Galatheoidea</taxon>
        <taxon>Porcellanidae</taxon>
        <taxon>Petrolisthes</taxon>
    </lineage>
</organism>
<keyword evidence="3 7" id="KW-0479">Metal-binding</keyword>
<feature type="compositionally biased region" description="Basic residues" evidence="9">
    <location>
        <begin position="267"/>
        <end position="277"/>
    </location>
</feature>
<name>A0AAE1UIL7_9EUCA</name>
<feature type="region of interest" description="Disordered" evidence="9">
    <location>
        <begin position="1"/>
        <end position="277"/>
    </location>
</feature>
<gene>
    <name evidence="11" type="ORF">Pmani_004338</name>
</gene>
<dbReference type="PROSITE" id="PS00126">
    <property type="entry name" value="PDEASE_I_1"/>
    <property type="match status" value="1"/>
</dbReference>
<dbReference type="InterPro" id="IPR003018">
    <property type="entry name" value="GAF"/>
</dbReference>
<dbReference type="Pfam" id="PF00233">
    <property type="entry name" value="PDEase_I"/>
    <property type="match status" value="1"/>
</dbReference>
<dbReference type="FunFam" id="1.10.1300.10:FF:000003">
    <property type="entry name" value="Phosphodiesterase"/>
    <property type="match status" value="1"/>
</dbReference>
<feature type="compositionally biased region" description="Basic and acidic residues" evidence="9">
    <location>
        <begin position="74"/>
        <end position="104"/>
    </location>
</feature>
<dbReference type="EMBL" id="JAWZYT010000300">
    <property type="protein sequence ID" value="KAK4325067.1"/>
    <property type="molecule type" value="Genomic_DNA"/>
</dbReference>
<feature type="active site" description="Proton donor" evidence="5">
    <location>
        <position position="507"/>
    </location>
</feature>
<dbReference type="Proteomes" id="UP001292094">
    <property type="component" value="Unassembled WGS sequence"/>
</dbReference>
<feature type="compositionally biased region" description="Basic and acidic residues" evidence="9">
    <location>
        <begin position="49"/>
        <end position="63"/>
    </location>
</feature>
<evidence type="ECO:0000256" key="5">
    <source>
        <dbReference type="PIRSR" id="PIRSR623088-1"/>
    </source>
</evidence>
<dbReference type="SUPFAM" id="SSF109604">
    <property type="entry name" value="HD-domain/PDEase-like"/>
    <property type="match status" value="1"/>
</dbReference>
<evidence type="ECO:0000256" key="8">
    <source>
        <dbReference type="RuleBase" id="RU363067"/>
    </source>
</evidence>
<protein>
    <recommendedName>
        <fullName evidence="8">Phosphodiesterase</fullName>
        <ecNumber evidence="8">3.1.4.-</ecNumber>
    </recommendedName>
</protein>
<reference evidence="11" key="1">
    <citation type="submission" date="2023-11" db="EMBL/GenBank/DDBJ databases">
        <title>Genome assemblies of two species of porcelain crab, Petrolisthes cinctipes and Petrolisthes manimaculis (Anomura: Porcellanidae).</title>
        <authorList>
            <person name="Angst P."/>
        </authorList>
    </citation>
    <scope>NUCLEOTIDE SEQUENCE</scope>
    <source>
        <strain evidence="11">PB745_02</strain>
        <tissue evidence="11">Gill</tissue>
    </source>
</reference>
<feature type="binding site" evidence="7">
    <location>
        <position position="511"/>
    </location>
    <ligand>
        <name>Zn(2+)</name>
        <dbReference type="ChEBI" id="CHEBI:29105"/>
        <label>1</label>
    </ligand>
</feature>
<evidence type="ECO:0000313" key="11">
    <source>
        <dbReference type="EMBL" id="KAK4325067.1"/>
    </source>
</evidence>
<dbReference type="PROSITE" id="PS51845">
    <property type="entry name" value="PDEASE_I_2"/>
    <property type="match status" value="1"/>
</dbReference>
<dbReference type="InterPro" id="IPR003607">
    <property type="entry name" value="HD/PDEase_dom"/>
</dbReference>
<feature type="domain" description="PDEase" evidence="10">
    <location>
        <begin position="431"/>
        <end position="763"/>
    </location>
</feature>
<evidence type="ECO:0000256" key="6">
    <source>
        <dbReference type="PIRSR" id="PIRSR623088-2"/>
    </source>
</evidence>
<feature type="binding site" evidence="7">
    <location>
        <position position="547"/>
    </location>
    <ligand>
        <name>Zn(2+)</name>
        <dbReference type="ChEBI" id="CHEBI:29105"/>
        <label>1</label>
    </ligand>
</feature>
<accession>A0AAE1UIL7</accession>
<feature type="compositionally biased region" description="Low complexity" evidence="9">
    <location>
        <begin position="225"/>
        <end position="234"/>
    </location>
</feature>
<feature type="compositionally biased region" description="Pro residues" evidence="9">
    <location>
        <begin position="786"/>
        <end position="799"/>
    </location>
</feature>
<keyword evidence="2" id="KW-0140">cGMP</keyword>
<feature type="compositionally biased region" description="Polar residues" evidence="9">
    <location>
        <begin position="191"/>
        <end position="203"/>
    </location>
</feature>
<dbReference type="SMART" id="SM00065">
    <property type="entry name" value="GAF"/>
    <property type="match status" value="1"/>
</dbReference>
<keyword evidence="12" id="KW-1185">Reference proteome</keyword>
<comment type="caution">
    <text evidence="11">The sequence shown here is derived from an EMBL/GenBank/DDBJ whole genome shotgun (WGS) entry which is preliminary data.</text>
</comment>